<proteinExistence type="predicted"/>
<name>A0A819EQ38_9BILA</name>
<sequence>MTIQSYLIPMDFFMDTLGTVYVADAGNQRVIRWLKRTIFETMIISENGAGRQIPAYMIEDVDDDDVITSASRFPPYYHALSGHNHAYHGGDTSGAGLSEVDLIIPAGSTQKLTKNPIEQLSNAFVRMILLGEPGVVISKMQSHDITDSITLTVE</sequence>
<dbReference type="Proteomes" id="UP000663842">
    <property type="component" value="Unassembled WGS sequence"/>
</dbReference>
<dbReference type="EMBL" id="CAJOBF010000683">
    <property type="protein sequence ID" value="CAF3853842.1"/>
    <property type="molecule type" value="Genomic_DNA"/>
</dbReference>
<evidence type="ECO:0000313" key="1">
    <source>
        <dbReference type="EMBL" id="CAF3853842.1"/>
    </source>
</evidence>
<accession>A0A819EQ38</accession>
<evidence type="ECO:0000313" key="2">
    <source>
        <dbReference type="Proteomes" id="UP000663842"/>
    </source>
</evidence>
<organism evidence="1 2">
    <name type="scientific">Rotaria magnacalcarata</name>
    <dbReference type="NCBI Taxonomy" id="392030"/>
    <lineage>
        <taxon>Eukaryota</taxon>
        <taxon>Metazoa</taxon>
        <taxon>Spiralia</taxon>
        <taxon>Gnathifera</taxon>
        <taxon>Rotifera</taxon>
        <taxon>Eurotatoria</taxon>
        <taxon>Bdelloidea</taxon>
        <taxon>Philodinida</taxon>
        <taxon>Philodinidae</taxon>
        <taxon>Rotaria</taxon>
    </lineage>
</organism>
<comment type="caution">
    <text evidence="1">The sequence shown here is derived from an EMBL/GenBank/DDBJ whole genome shotgun (WGS) entry which is preliminary data.</text>
</comment>
<feature type="non-terminal residue" evidence="1">
    <location>
        <position position="1"/>
    </location>
</feature>
<gene>
    <name evidence="1" type="ORF">UXM345_LOCUS7982</name>
</gene>
<dbReference type="AlphaFoldDB" id="A0A819EQ38"/>
<reference evidence="1" key="1">
    <citation type="submission" date="2021-02" db="EMBL/GenBank/DDBJ databases">
        <authorList>
            <person name="Nowell W R."/>
        </authorList>
    </citation>
    <scope>NUCLEOTIDE SEQUENCE</scope>
</reference>
<protein>
    <submittedName>
        <fullName evidence="1">Uncharacterized protein</fullName>
    </submittedName>
</protein>